<accession>A0A2S4N6G4</accession>
<keyword evidence="1" id="KW-1133">Transmembrane helix</keyword>
<keyword evidence="1" id="KW-0812">Transmembrane</keyword>
<feature type="transmembrane region" description="Helical" evidence="1">
    <location>
        <begin position="117"/>
        <end position="139"/>
    </location>
</feature>
<proteinExistence type="predicted"/>
<evidence type="ECO:0000313" key="3">
    <source>
        <dbReference type="Proteomes" id="UP000237056"/>
    </source>
</evidence>
<feature type="transmembrane region" description="Helical" evidence="1">
    <location>
        <begin position="37"/>
        <end position="60"/>
    </location>
</feature>
<organism evidence="2 3">
    <name type="scientific">Flavobacterium croceum DSM 17960</name>
    <dbReference type="NCBI Taxonomy" id="1121886"/>
    <lineage>
        <taxon>Bacteria</taxon>
        <taxon>Pseudomonadati</taxon>
        <taxon>Bacteroidota</taxon>
        <taxon>Flavobacteriia</taxon>
        <taxon>Flavobacteriales</taxon>
        <taxon>Flavobacteriaceae</taxon>
        <taxon>Flavobacterium</taxon>
    </lineage>
</organism>
<dbReference type="EMBL" id="PQNY01000011">
    <property type="protein sequence ID" value="POS01305.1"/>
    <property type="molecule type" value="Genomic_DNA"/>
</dbReference>
<comment type="caution">
    <text evidence="2">The sequence shown here is derived from an EMBL/GenBank/DDBJ whole genome shotgun (WGS) entry which is preliminary data.</text>
</comment>
<evidence type="ECO:0000256" key="1">
    <source>
        <dbReference type="SAM" id="Phobius"/>
    </source>
</evidence>
<sequence length="205" mass="23819">MKELDLLKKDWQKTQSQFKEVSENEIYSMIHKKSSSVVKWILIVSIIEFVVLNGIGLFLSDDFTKKFTELHPYLNIFEKVNYLIVLGFIYLFYRNYKSISVVDSSKRLIEAILNTRKIVNIYIIWNIAIGSFFGVFGAIDGFTAAYSKNNSLKAHIEPVTMAISVAVSLLIIIPIIWVFYKLVYGWLLRNLSKNYEELKKINLEN</sequence>
<gene>
    <name evidence="2" type="ORF">Q361_11116</name>
</gene>
<evidence type="ECO:0000313" key="2">
    <source>
        <dbReference type="EMBL" id="POS01305.1"/>
    </source>
</evidence>
<feature type="transmembrane region" description="Helical" evidence="1">
    <location>
        <begin position="159"/>
        <end position="180"/>
    </location>
</feature>
<protein>
    <submittedName>
        <fullName evidence="2">Uncharacterized protein</fullName>
    </submittedName>
</protein>
<keyword evidence="3" id="KW-1185">Reference proteome</keyword>
<reference evidence="2 3" key="1">
    <citation type="submission" date="2018-01" db="EMBL/GenBank/DDBJ databases">
        <title>Genomic Encyclopedia of Type Strains, Phase I: the one thousand microbial genomes (KMG-I) project.</title>
        <authorList>
            <person name="Goeker M."/>
        </authorList>
    </citation>
    <scope>NUCLEOTIDE SEQUENCE [LARGE SCALE GENOMIC DNA]</scope>
    <source>
        <strain evidence="2 3">DSM 17960</strain>
    </source>
</reference>
<dbReference type="RefSeq" id="WP_103726412.1">
    <property type="nucleotide sequence ID" value="NZ_PQNY01000011.1"/>
</dbReference>
<keyword evidence="1" id="KW-0472">Membrane</keyword>
<name>A0A2S4N6G4_9FLAO</name>
<dbReference type="Proteomes" id="UP000237056">
    <property type="component" value="Unassembled WGS sequence"/>
</dbReference>
<feature type="transmembrane region" description="Helical" evidence="1">
    <location>
        <begin position="80"/>
        <end position="96"/>
    </location>
</feature>
<dbReference type="AlphaFoldDB" id="A0A2S4N6G4"/>
<dbReference type="OrthoDB" id="709028at2"/>